<dbReference type="eggNOG" id="COG0545">
    <property type="taxonomic scope" value="Bacteria"/>
</dbReference>
<dbReference type="GO" id="GO:0003755">
    <property type="term" value="F:peptidyl-prolyl cis-trans isomerase activity"/>
    <property type="evidence" value="ECO:0007669"/>
    <property type="project" value="UniProtKB-KW"/>
</dbReference>
<comment type="catalytic activity">
    <reaction evidence="1 5">
        <text>[protein]-peptidylproline (omega=180) = [protein]-peptidylproline (omega=0)</text>
        <dbReference type="Rhea" id="RHEA:16237"/>
        <dbReference type="Rhea" id="RHEA-COMP:10747"/>
        <dbReference type="Rhea" id="RHEA-COMP:10748"/>
        <dbReference type="ChEBI" id="CHEBI:83833"/>
        <dbReference type="ChEBI" id="CHEBI:83834"/>
        <dbReference type="EC" id="5.2.1.8"/>
    </reaction>
</comment>
<accession>K6WL70</accession>
<gene>
    <name evidence="8" type="primary">fkbB</name>
    <name evidence="8" type="ORF">KILIM_006_00100</name>
</gene>
<dbReference type="EMBL" id="BAHD01000006">
    <property type="protein sequence ID" value="GAB94556.1"/>
    <property type="molecule type" value="Genomic_DNA"/>
</dbReference>
<protein>
    <recommendedName>
        <fullName evidence="2 5">peptidylprolyl isomerase</fullName>
        <ecNumber evidence="2 5">5.2.1.8</ecNumber>
    </recommendedName>
</protein>
<sequence>MPVSRRLVAASVLPFVLLLSACGGHDPGSESEATAQNGATPTATAQSGILDQITIEPARSSSQAPTLKLPQVPLTVAQPEHLVVEPGNGAPITADQKVVAKYLLVNARDGKPRATMWADKPVTLPIGQIPQFSPLIGQKLGSQVLLAIPASTAMGQSGDEKLDIRPADTLLYLIEPISATAPLKEAEGTVVPPKAGLPTVQMGETANDPAKITVPDSAPPTQTVAQPLIIGDGPRVVAGQTVRVTYTGVTWRDPGNPFDYSGKQPQGYAEFQIGTGNLIKAWDQHIVGQTVGTRLLLVVPPADGYGAAGSGAIKGDDTMVFVLDILDAS</sequence>
<dbReference type="SUPFAM" id="SSF54534">
    <property type="entry name" value="FKBP-like"/>
    <property type="match status" value="2"/>
</dbReference>
<evidence type="ECO:0000313" key="8">
    <source>
        <dbReference type="EMBL" id="GAB94556.1"/>
    </source>
</evidence>
<evidence type="ECO:0000259" key="7">
    <source>
        <dbReference type="PROSITE" id="PS50059"/>
    </source>
</evidence>
<keyword evidence="3 5" id="KW-0697">Rotamase</keyword>
<dbReference type="Gene3D" id="3.10.50.40">
    <property type="match status" value="2"/>
</dbReference>
<comment type="caution">
    <text evidence="8">The sequence shown here is derived from an EMBL/GenBank/DDBJ whole genome shotgun (WGS) entry which is preliminary data.</text>
</comment>
<evidence type="ECO:0000313" key="9">
    <source>
        <dbReference type="Proteomes" id="UP000008366"/>
    </source>
</evidence>
<evidence type="ECO:0000256" key="4">
    <source>
        <dbReference type="ARBA" id="ARBA00023235"/>
    </source>
</evidence>
<feature type="domain" description="PPIase FKBP-type" evidence="7">
    <location>
        <begin position="239"/>
        <end position="329"/>
    </location>
</feature>
<evidence type="ECO:0000256" key="2">
    <source>
        <dbReference type="ARBA" id="ARBA00013194"/>
    </source>
</evidence>
<keyword evidence="9" id="KW-1185">Reference proteome</keyword>
<dbReference type="PANTHER" id="PTHR10516:SF443">
    <property type="entry name" value="FK506-BINDING PROTEIN 59-RELATED"/>
    <property type="match status" value="1"/>
</dbReference>
<dbReference type="RefSeq" id="WP_006591089.1">
    <property type="nucleotide sequence ID" value="NZ_BAHD01000006.1"/>
</dbReference>
<dbReference type="InterPro" id="IPR050689">
    <property type="entry name" value="FKBP-type_PPIase"/>
</dbReference>
<dbReference type="STRING" id="1184609.KILIM_006_00100"/>
<dbReference type="Pfam" id="PF00254">
    <property type="entry name" value="FKBP_C"/>
    <property type="match status" value="1"/>
</dbReference>
<dbReference type="AlphaFoldDB" id="K6WL70"/>
<keyword evidence="6" id="KW-0732">Signal</keyword>
<dbReference type="Proteomes" id="UP000008366">
    <property type="component" value="Unassembled WGS sequence"/>
</dbReference>
<dbReference type="OrthoDB" id="25996at2"/>
<proteinExistence type="predicted"/>
<evidence type="ECO:0000256" key="1">
    <source>
        <dbReference type="ARBA" id="ARBA00000971"/>
    </source>
</evidence>
<evidence type="ECO:0000256" key="3">
    <source>
        <dbReference type="ARBA" id="ARBA00023110"/>
    </source>
</evidence>
<dbReference type="PANTHER" id="PTHR10516">
    <property type="entry name" value="PEPTIDYL-PROLYL CIS-TRANS ISOMERASE"/>
    <property type="match status" value="1"/>
</dbReference>
<name>K6WL70_9MICO</name>
<dbReference type="EC" id="5.2.1.8" evidence="2 5"/>
<organism evidence="8 9">
    <name type="scientific">Kineosphaera limosa NBRC 100340</name>
    <dbReference type="NCBI Taxonomy" id="1184609"/>
    <lineage>
        <taxon>Bacteria</taxon>
        <taxon>Bacillati</taxon>
        <taxon>Actinomycetota</taxon>
        <taxon>Actinomycetes</taxon>
        <taxon>Micrococcales</taxon>
        <taxon>Dermatophilaceae</taxon>
        <taxon>Kineosphaera</taxon>
    </lineage>
</organism>
<keyword evidence="4 5" id="KW-0413">Isomerase</keyword>
<dbReference type="PROSITE" id="PS50059">
    <property type="entry name" value="FKBP_PPIASE"/>
    <property type="match status" value="1"/>
</dbReference>
<evidence type="ECO:0000256" key="6">
    <source>
        <dbReference type="SAM" id="SignalP"/>
    </source>
</evidence>
<dbReference type="InterPro" id="IPR001179">
    <property type="entry name" value="PPIase_FKBP_dom"/>
</dbReference>
<dbReference type="InterPro" id="IPR046357">
    <property type="entry name" value="PPIase_dom_sf"/>
</dbReference>
<reference evidence="8 9" key="1">
    <citation type="submission" date="2012-08" db="EMBL/GenBank/DDBJ databases">
        <title>Whole genome shotgun sequence of Kineosphaera limosa NBRC 100340.</title>
        <authorList>
            <person name="Yoshida I."/>
            <person name="Isaki S."/>
            <person name="Hosoyama A."/>
            <person name="Tsuchikane K."/>
            <person name="Katsumata H."/>
            <person name="Ando Y."/>
            <person name="Ohji S."/>
            <person name="Hamada M."/>
            <person name="Tamura T."/>
            <person name="Yamazoe A."/>
            <person name="Yamazaki S."/>
            <person name="Fujita N."/>
        </authorList>
    </citation>
    <scope>NUCLEOTIDE SEQUENCE [LARGE SCALE GENOMIC DNA]</scope>
    <source>
        <strain evidence="8 9">NBRC 100340</strain>
    </source>
</reference>
<evidence type="ECO:0000256" key="5">
    <source>
        <dbReference type="PROSITE-ProRule" id="PRU00277"/>
    </source>
</evidence>
<feature type="chain" id="PRO_5038541501" description="peptidylprolyl isomerase" evidence="6">
    <location>
        <begin position="22"/>
        <end position="329"/>
    </location>
</feature>
<feature type="signal peptide" evidence="6">
    <location>
        <begin position="1"/>
        <end position="21"/>
    </location>
</feature>
<dbReference type="PROSITE" id="PS51257">
    <property type="entry name" value="PROKAR_LIPOPROTEIN"/>
    <property type="match status" value="1"/>
</dbReference>